<comment type="subcellular location">
    <subcellularLocation>
        <location evidence="1">Membrane</location>
        <topology evidence="1">Multi-pass membrane protein</topology>
    </subcellularLocation>
</comment>
<organism evidence="6">
    <name type="scientific">Compsopogon caeruleus</name>
    <dbReference type="NCBI Taxonomy" id="31354"/>
    <lineage>
        <taxon>Eukaryota</taxon>
        <taxon>Rhodophyta</taxon>
        <taxon>Compsopogonophyceae</taxon>
        <taxon>Compsopogonales</taxon>
        <taxon>Compsopogonaceae</taxon>
        <taxon>Compsopogon</taxon>
    </lineage>
</organism>
<evidence type="ECO:0000256" key="1">
    <source>
        <dbReference type="ARBA" id="ARBA00004141"/>
    </source>
</evidence>
<sequence length="167" mass="17391">MPSLPECGPWISPVVHIANICAGIGLVVSGILSLIGLFTSLGGVAKSPLGFLICLYVAFFGLMLVAGELNKPASILYHFSFLSGKVGRGIFELFVASLCLTQGFSGSGQVADIFIIIVGFLAFICAILTMCYGIDHDVGASEEGGLFRTGGGIFQRRGATSHPSTTI</sequence>
<evidence type="ECO:0000256" key="4">
    <source>
        <dbReference type="ARBA" id="ARBA00023136"/>
    </source>
</evidence>
<dbReference type="InterPro" id="IPR013714">
    <property type="entry name" value="Golgi_TVP15"/>
</dbReference>
<proteinExistence type="predicted"/>
<dbReference type="PANTHER" id="PTHR28128:SF1">
    <property type="entry name" value="GOLGI APPARATUS MEMBRANE PROTEIN TVP15"/>
    <property type="match status" value="1"/>
</dbReference>
<dbReference type="GO" id="GO:0016020">
    <property type="term" value="C:membrane"/>
    <property type="evidence" value="ECO:0007669"/>
    <property type="project" value="UniProtKB-SubCell"/>
</dbReference>
<keyword evidence="2 5" id="KW-0812">Transmembrane</keyword>
<evidence type="ECO:0000256" key="3">
    <source>
        <dbReference type="ARBA" id="ARBA00022989"/>
    </source>
</evidence>
<feature type="transmembrane region" description="Helical" evidence="5">
    <location>
        <begin position="113"/>
        <end position="134"/>
    </location>
</feature>
<name>A0A7S1TJA8_9RHOD</name>
<reference evidence="6" key="1">
    <citation type="submission" date="2021-01" db="EMBL/GenBank/DDBJ databases">
        <authorList>
            <person name="Corre E."/>
            <person name="Pelletier E."/>
            <person name="Niang G."/>
            <person name="Scheremetjew M."/>
            <person name="Finn R."/>
            <person name="Kale V."/>
            <person name="Holt S."/>
            <person name="Cochrane G."/>
            <person name="Meng A."/>
            <person name="Brown T."/>
            <person name="Cohen L."/>
        </authorList>
    </citation>
    <scope>NUCLEOTIDE SEQUENCE</scope>
    <source>
        <strain evidence="6">SAG 36.94</strain>
    </source>
</reference>
<keyword evidence="3 5" id="KW-1133">Transmembrane helix</keyword>
<accession>A0A7S1TJA8</accession>
<evidence type="ECO:0000256" key="2">
    <source>
        <dbReference type="ARBA" id="ARBA00022692"/>
    </source>
</evidence>
<dbReference type="Pfam" id="PF08507">
    <property type="entry name" value="COPI_assoc"/>
    <property type="match status" value="1"/>
</dbReference>
<feature type="transmembrane region" description="Helical" evidence="5">
    <location>
        <begin position="49"/>
        <end position="67"/>
    </location>
</feature>
<evidence type="ECO:0000256" key="5">
    <source>
        <dbReference type="SAM" id="Phobius"/>
    </source>
</evidence>
<dbReference type="PANTHER" id="PTHR28128">
    <property type="entry name" value="GOLGI APPARATUS MEMBRANE PROTEIN TVP15"/>
    <property type="match status" value="1"/>
</dbReference>
<protein>
    <recommendedName>
        <fullName evidence="7">COPI associated protein</fullName>
    </recommendedName>
</protein>
<keyword evidence="4 5" id="KW-0472">Membrane</keyword>
<gene>
    <name evidence="6" type="ORF">CCAE0312_LOCUS9951</name>
</gene>
<feature type="transmembrane region" description="Helical" evidence="5">
    <location>
        <begin position="14"/>
        <end position="37"/>
    </location>
</feature>
<dbReference type="EMBL" id="HBGH01017896">
    <property type="protein sequence ID" value="CAD9237852.1"/>
    <property type="molecule type" value="Transcribed_RNA"/>
</dbReference>
<dbReference type="AlphaFoldDB" id="A0A7S1TJA8"/>
<evidence type="ECO:0000313" key="6">
    <source>
        <dbReference type="EMBL" id="CAD9237852.1"/>
    </source>
</evidence>
<evidence type="ECO:0008006" key="7">
    <source>
        <dbReference type="Google" id="ProtNLM"/>
    </source>
</evidence>